<gene>
    <name evidence="2" type="ORF">LCGC14_2537970</name>
</gene>
<organism evidence="2">
    <name type="scientific">marine sediment metagenome</name>
    <dbReference type="NCBI Taxonomy" id="412755"/>
    <lineage>
        <taxon>unclassified sequences</taxon>
        <taxon>metagenomes</taxon>
        <taxon>ecological metagenomes</taxon>
    </lineage>
</organism>
<evidence type="ECO:0000256" key="1">
    <source>
        <dbReference type="SAM" id="MobiDB-lite"/>
    </source>
</evidence>
<accession>A0A0F9DJM6</accession>
<evidence type="ECO:0000313" key="2">
    <source>
        <dbReference type="EMBL" id="KKL12218.1"/>
    </source>
</evidence>
<feature type="compositionally biased region" description="Basic and acidic residues" evidence="1">
    <location>
        <begin position="88"/>
        <end position="97"/>
    </location>
</feature>
<feature type="region of interest" description="Disordered" evidence="1">
    <location>
        <begin position="80"/>
        <end position="120"/>
    </location>
</feature>
<proteinExistence type="predicted"/>
<dbReference type="AlphaFoldDB" id="A0A0F9DJM6"/>
<reference evidence="2" key="1">
    <citation type="journal article" date="2015" name="Nature">
        <title>Complex archaea that bridge the gap between prokaryotes and eukaryotes.</title>
        <authorList>
            <person name="Spang A."/>
            <person name="Saw J.H."/>
            <person name="Jorgensen S.L."/>
            <person name="Zaremba-Niedzwiedzka K."/>
            <person name="Martijn J."/>
            <person name="Lind A.E."/>
            <person name="van Eijk R."/>
            <person name="Schleper C."/>
            <person name="Guy L."/>
            <person name="Ettema T.J."/>
        </authorList>
    </citation>
    <scope>NUCLEOTIDE SEQUENCE</scope>
</reference>
<sequence length="246" mass="26776">MRPTTLSRSCRSQASCSGVCPEGAQVRRRNGCSMKPLSSKKTMGVSLRFAPFLFVATPACATAECPPRCALALVARASGVSNPSCGESSRREPDDISHQTSWQSLRPPADRSKGRYGNQPCTVRPKESLSVAASVSRSGGVWGRDVVWPSRPPILHSSRPDTIALPRIRKQRRFGPPRRFSCLPAVVFLPADDEFPTRLRFLSFSYTTVRMSTIKGSLATQGSIEQLKFSVSPASSIYSQALTPDT</sequence>
<dbReference type="EMBL" id="LAZR01041349">
    <property type="protein sequence ID" value="KKL12218.1"/>
    <property type="molecule type" value="Genomic_DNA"/>
</dbReference>
<name>A0A0F9DJM6_9ZZZZ</name>
<comment type="caution">
    <text evidence="2">The sequence shown here is derived from an EMBL/GenBank/DDBJ whole genome shotgun (WGS) entry which is preliminary data.</text>
</comment>
<protein>
    <submittedName>
        <fullName evidence="2">Uncharacterized protein</fullName>
    </submittedName>
</protein>